<evidence type="ECO:0000313" key="2">
    <source>
        <dbReference type="Proteomes" id="UP000001299"/>
    </source>
</evidence>
<dbReference type="HOGENOM" id="CLU_784538_0_0_9"/>
<dbReference type="Proteomes" id="UP000001299">
    <property type="component" value="Chromosome 1"/>
</dbReference>
<accession>E0RY23</accession>
<gene>
    <name evidence="1" type="ordered locus">bpr_I2245</name>
</gene>
<name>E0RY23_BUTPB</name>
<dbReference type="STRING" id="515622.bpr_I2245"/>
<proteinExistence type="predicted"/>
<keyword evidence="2" id="KW-1185">Reference proteome</keyword>
<organism evidence="1 2">
    <name type="scientific">Butyrivibrio proteoclasticus (strain ATCC 51982 / DSM 14932 / B316)</name>
    <name type="common">Clostridium proteoclasticum</name>
    <dbReference type="NCBI Taxonomy" id="515622"/>
    <lineage>
        <taxon>Bacteria</taxon>
        <taxon>Bacillati</taxon>
        <taxon>Bacillota</taxon>
        <taxon>Clostridia</taxon>
        <taxon>Lachnospirales</taxon>
        <taxon>Lachnospiraceae</taxon>
        <taxon>Butyrivibrio</taxon>
    </lineage>
</organism>
<sequence>MPLRIFRSLANMQTEFGKKRMDKYMSSNREVQNPAILNTISDRVIRDYYTAAIKSEVILDTLITPVVEDLLNIALGRDGENKLHYVTKEFPLMTKLLAKEDTETEVKTKEDDRSVKADYLLCDDKYVYVVELKTTSGSFDYKQFNKYKAFCEECCFSKLLDCFADVVAKAYSVNNDGEGNSFEKLEGLYNSILSNERWKKVSGDTHNRLLDKKDIKELRERKNYTSTKKYMTQVAEIIDAREYFYDSNNKPRDFIIERGGKHSSDIKCIYLLPISKQYGDMHNAMHKKDANYINEGNKEDYSNGPLMYIGLDDLLDKITKEGYLESEDKAFRKKEYFEWLVKGVLKPIFGKSE</sequence>
<dbReference type="AlphaFoldDB" id="E0RY23"/>
<evidence type="ECO:0000313" key="1">
    <source>
        <dbReference type="EMBL" id="ADL34978.1"/>
    </source>
</evidence>
<reference evidence="1 2" key="1">
    <citation type="journal article" date="2010" name="PLoS ONE">
        <title>The glycobiome of the rumen bacterium Butyrivibrio proteoclasticus B316(T) highlights adaptation to a polysaccharide-rich environment.</title>
        <authorList>
            <person name="Kelly W.J."/>
            <person name="Leahy S.C."/>
            <person name="Altermann E."/>
            <person name="Yeoman C.J."/>
            <person name="Dunne J.C."/>
            <person name="Kong Z."/>
            <person name="Pacheco D.M."/>
            <person name="Li D."/>
            <person name="Noel S.J."/>
            <person name="Moon C.D."/>
            <person name="Cookson A.L."/>
            <person name="Attwood G.T."/>
        </authorList>
    </citation>
    <scope>NUCLEOTIDE SEQUENCE [LARGE SCALE GENOMIC DNA]</scope>
    <source>
        <strain evidence="2">ATCC 51982 / DSM 14932 / B316</strain>
    </source>
</reference>
<dbReference type="EMBL" id="CP001810">
    <property type="protein sequence ID" value="ADL34978.1"/>
    <property type="molecule type" value="Genomic_DNA"/>
</dbReference>
<protein>
    <submittedName>
        <fullName evidence="1">Uncharacterized protein</fullName>
    </submittedName>
</protein>
<dbReference type="KEGG" id="bpb:bpr_I2245"/>